<evidence type="ECO:0000313" key="5">
    <source>
        <dbReference type="Proteomes" id="UP000677228"/>
    </source>
</evidence>
<feature type="domain" description="DH" evidence="2">
    <location>
        <begin position="1"/>
        <end position="132"/>
    </location>
</feature>
<dbReference type="Pfam" id="PF00621">
    <property type="entry name" value="RhoGEF"/>
    <property type="match status" value="1"/>
</dbReference>
<dbReference type="Gene3D" id="1.20.900.10">
    <property type="entry name" value="Dbl homology (DH) domain"/>
    <property type="match status" value="1"/>
</dbReference>
<proteinExistence type="predicted"/>
<evidence type="ECO:0000259" key="2">
    <source>
        <dbReference type="PROSITE" id="PS50010"/>
    </source>
</evidence>
<organism evidence="3 5">
    <name type="scientific">Didymodactylos carnosus</name>
    <dbReference type="NCBI Taxonomy" id="1234261"/>
    <lineage>
        <taxon>Eukaryota</taxon>
        <taxon>Metazoa</taxon>
        <taxon>Spiralia</taxon>
        <taxon>Gnathifera</taxon>
        <taxon>Rotifera</taxon>
        <taxon>Eurotatoria</taxon>
        <taxon>Bdelloidea</taxon>
        <taxon>Philodinida</taxon>
        <taxon>Philodinidae</taxon>
        <taxon>Didymodactylos</taxon>
    </lineage>
</organism>
<dbReference type="InterPro" id="IPR035899">
    <property type="entry name" value="DBL_dom_sf"/>
</dbReference>
<accession>A0A8S2FTX8</accession>
<dbReference type="SUPFAM" id="SSF48065">
    <property type="entry name" value="DBL homology domain (DH-domain)"/>
    <property type="match status" value="1"/>
</dbReference>
<gene>
    <name evidence="3" type="ORF">OVA965_LOCUS39636</name>
    <name evidence="4" type="ORF">TMI583_LOCUS40965</name>
</gene>
<dbReference type="EMBL" id="CAJOBA010063929">
    <property type="protein sequence ID" value="CAF4348741.1"/>
    <property type="molecule type" value="Genomic_DNA"/>
</dbReference>
<evidence type="ECO:0000256" key="1">
    <source>
        <dbReference type="SAM" id="Phobius"/>
    </source>
</evidence>
<feature type="transmembrane region" description="Helical" evidence="1">
    <location>
        <begin position="75"/>
        <end position="97"/>
    </location>
</feature>
<protein>
    <recommendedName>
        <fullName evidence="2">DH domain-containing protein</fullName>
    </recommendedName>
</protein>
<dbReference type="InterPro" id="IPR043537">
    <property type="entry name" value="Tiam1/Tiam2/Sif"/>
</dbReference>
<keyword evidence="1" id="KW-0472">Membrane</keyword>
<evidence type="ECO:0000313" key="3">
    <source>
        <dbReference type="EMBL" id="CAF1557622.1"/>
    </source>
</evidence>
<dbReference type="PANTHER" id="PTHR46001:SF3">
    <property type="entry name" value="PROTEIN STILL LIFE, ISOFORM SIF TYPE 1"/>
    <property type="match status" value="1"/>
</dbReference>
<dbReference type="AlphaFoldDB" id="A0A8S2FTX8"/>
<keyword evidence="1" id="KW-1133">Transmembrane helix</keyword>
<dbReference type="PANTHER" id="PTHR46001">
    <property type="entry name" value="TIAM (MAMMALIAN TUMOR INVASION AND METASTASIS FACTOR) HOMOLOG"/>
    <property type="match status" value="1"/>
</dbReference>
<dbReference type="EMBL" id="CAJNOK010041381">
    <property type="protein sequence ID" value="CAF1557622.1"/>
    <property type="molecule type" value="Genomic_DNA"/>
</dbReference>
<comment type="caution">
    <text evidence="3">The sequence shown here is derived from an EMBL/GenBank/DDBJ whole genome shotgun (WGS) entry which is preliminary data.</text>
</comment>
<sequence length="164" mass="19380">MDLERIMERYVDPLREDETLSPSDSIESLYISVKFIIKLQKTFLESLENSISTAVLAYNISSEFKVMGKHSYDQYLIIELQYILIPIASTFLVYLSYFKMYSTFCSMHLRINRVLQTELQNLKLKAFFDALNIQIELIMQQTCKHSLFRIRIYLGFTKGFQNIK</sequence>
<keyword evidence="1" id="KW-0812">Transmembrane</keyword>
<name>A0A8S2FTX8_9BILA</name>
<dbReference type="GO" id="GO:0005085">
    <property type="term" value="F:guanyl-nucleotide exchange factor activity"/>
    <property type="evidence" value="ECO:0007669"/>
    <property type="project" value="InterPro"/>
</dbReference>
<dbReference type="Proteomes" id="UP000682733">
    <property type="component" value="Unassembled WGS sequence"/>
</dbReference>
<evidence type="ECO:0000313" key="4">
    <source>
        <dbReference type="EMBL" id="CAF4348741.1"/>
    </source>
</evidence>
<dbReference type="GO" id="GO:0007264">
    <property type="term" value="P:small GTPase-mediated signal transduction"/>
    <property type="evidence" value="ECO:0007669"/>
    <property type="project" value="InterPro"/>
</dbReference>
<dbReference type="PROSITE" id="PS50010">
    <property type="entry name" value="DH_2"/>
    <property type="match status" value="1"/>
</dbReference>
<dbReference type="InterPro" id="IPR000219">
    <property type="entry name" value="DH_dom"/>
</dbReference>
<reference evidence="3" key="1">
    <citation type="submission" date="2021-02" db="EMBL/GenBank/DDBJ databases">
        <authorList>
            <person name="Nowell W R."/>
        </authorList>
    </citation>
    <scope>NUCLEOTIDE SEQUENCE</scope>
</reference>
<dbReference type="Proteomes" id="UP000677228">
    <property type="component" value="Unassembled WGS sequence"/>
</dbReference>